<feature type="compositionally biased region" description="Low complexity" evidence="9">
    <location>
        <begin position="502"/>
        <end position="533"/>
    </location>
</feature>
<sequence length="556" mass="58786">MDPAHLQPGYRLDRYELLCPLAYGGMASVWLARFGGRLGFERLVVVKMILPQYSQDPRFQEMFLDEARIASRIEHANVARILDVGEHDGNYFIVMEWVDGDSLSKMLRAVEQRKQRIPSGVLLRICADAAAGLHAAHTLRDRDGTSLGVVHRDVSPQNILVSNAGMTMLIDFGVAKARDRVSQETSAGQLKGKIRYMAPEQALGRSIDHRADVWALGAVLFELATGFPPYDGPNEVATLHKLTSGAAPSPMPPTVPPPMRAVIERALAYNPEARYATALELNLALEAAMVEIGESTGIAAVAQYTGHLLADRKASRKRAVDAAVTSAHQRDAMSRSGVAKPSQAHVPSGAVRLSSTELTSDPSFSAFAAAAGSLAGQAPALQPNPAQPLDLAEIASVPSSATLGSAAMEYPRSASTAPDDFKRQRRRNLSVALLAGFVIAGLIGTVLIISTAVSKLGKEDVRRTASSSTSPVQPPPEAPIEPPSITSAQAISTAVPAPPPTTTEAPSATPAPTQVVHRPQVQPVVRKATTAATTPPPPASTPPPPSATSGKRDHGI</sequence>
<feature type="region of interest" description="Disordered" evidence="9">
    <location>
        <begin position="326"/>
        <end position="347"/>
    </location>
</feature>
<feature type="transmembrane region" description="Helical" evidence="10">
    <location>
        <begin position="431"/>
        <end position="453"/>
    </location>
</feature>
<dbReference type="AlphaFoldDB" id="A0A0K1Q6N6"/>
<dbReference type="InterPro" id="IPR001245">
    <property type="entry name" value="Ser-Thr/Tyr_kinase_cat_dom"/>
</dbReference>
<dbReference type="EMBL" id="CP012333">
    <property type="protein sequence ID" value="AKV01307.1"/>
    <property type="molecule type" value="Genomic_DNA"/>
</dbReference>
<evidence type="ECO:0000256" key="4">
    <source>
        <dbReference type="ARBA" id="ARBA00022679"/>
    </source>
</evidence>
<gene>
    <name evidence="12" type="ORF">AKJ09_07970</name>
</gene>
<feature type="compositionally biased region" description="Pro residues" evidence="9">
    <location>
        <begin position="534"/>
        <end position="546"/>
    </location>
</feature>
<dbReference type="Pfam" id="PF07714">
    <property type="entry name" value="PK_Tyr_Ser-Thr"/>
    <property type="match status" value="1"/>
</dbReference>
<keyword evidence="8" id="KW-0963">Cytoplasm</keyword>
<evidence type="ECO:0000256" key="7">
    <source>
        <dbReference type="ARBA" id="ARBA00022840"/>
    </source>
</evidence>
<dbReference type="InterPro" id="IPR011009">
    <property type="entry name" value="Kinase-like_dom_sf"/>
</dbReference>
<name>A0A0K1Q6N6_9BACT</name>
<dbReference type="Gene3D" id="1.10.510.10">
    <property type="entry name" value="Transferase(Phosphotransferase) domain 1"/>
    <property type="match status" value="1"/>
</dbReference>
<comment type="similarity">
    <text evidence="3">Belongs to the protein kinase superfamily. NEK Ser/Thr protein kinase family. NIMA subfamily.</text>
</comment>
<dbReference type="PATRIC" id="fig|1391654.3.peg.8078"/>
<evidence type="ECO:0000256" key="3">
    <source>
        <dbReference type="ARBA" id="ARBA00010886"/>
    </source>
</evidence>
<feature type="domain" description="Protein kinase" evidence="11">
    <location>
        <begin position="15"/>
        <end position="289"/>
    </location>
</feature>
<keyword evidence="13" id="KW-1185">Reference proteome</keyword>
<evidence type="ECO:0000256" key="6">
    <source>
        <dbReference type="ARBA" id="ARBA00022777"/>
    </source>
</evidence>
<dbReference type="Gene3D" id="3.30.200.20">
    <property type="entry name" value="Phosphorylase Kinase, domain 1"/>
    <property type="match status" value="1"/>
</dbReference>
<protein>
    <submittedName>
        <fullName evidence="12">Serine/threonine protein kinase</fullName>
    </submittedName>
</protein>
<evidence type="ECO:0000256" key="1">
    <source>
        <dbReference type="ARBA" id="ARBA00004300"/>
    </source>
</evidence>
<dbReference type="Proteomes" id="UP000064967">
    <property type="component" value="Chromosome"/>
</dbReference>
<dbReference type="InterPro" id="IPR008266">
    <property type="entry name" value="Tyr_kinase_AS"/>
</dbReference>
<keyword evidence="10" id="KW-0812">Transmembrane</keyword>
<dbReference type="STRING" id="1391654.AKJ09_07970"/>
<reference evidence="12 13" key="1">
    <citation type="submission" date="2015-08" db="EMBL/GenBank/DDBJ databases">
        <authorList>
            <person name="Babu N.S."/>
            <person name="Beckwith C.J."/>
            <person name="Beseler K.G."/>
            <person name="Brison A."/>
            <person name="Carone J.V."/>
            <person name="Caskin T.P."/>
            <person name="Diamond M."/>
            <person name="Durham M.E."/>
            <person name="Foxe J.M."/>
            <person name="Go M."/>
            <person name="Henderson B.A."/>
            <person name="Jones I.B."/>
            <person name="McGettigan J.A."/>
            <person name="Micheletti S.J."/>
            <person name="Nasrallah M.E."/>
            <person name="Ortiz D."/>
            <person name="Piller C.R."/>
            <person name="Privatt S.R."/>
            <person name="Schneider S.L."/>
            <person name="Sharp S."/>
            <person name="Smith T.C."/>
            <person name="Stanton J.D."/>
            <person name="Ullery H.E."/>
            <person name="Wilson R.J."/>
            <person name="Serrano M.G."/>
            <person name="Buck G."/>
            <person name="Lee V."/>
            <person name="Wang Y."/>
            <person name="Carvalho R."/>
            <person name="Voegtly L."/>
            <person name="Shi R."/>
            <person name="Duckworth R."/>
            <person name="Johnson A."/>
            <person name="Loviza R."/>
            <person name="Walstead R."/>
            <person name="Shah Z."/>
            <person name="Kiflezghi M."/>
            <person name="Wade K."/>
            <person name="Ball S.L."/>
            <person name="Bradley K.W."/>
            <person name="Asai D.J."/>
            <person name="Bowman C.A."/>
            <person name="Russell D.A."/>
            <person name="Pope W.H."/>
            <person name="Jacobs-Sera D."/>
            <person name="Hendrix R.W."/>
            <person name="Hatfull G.F."/>
        </authorList>
    </citation>
    <scope>NUCLEOTIDE SEQUENCE [LARGE SCALE GENOMIC DNA]</scope>
    <source>
        <strain evidence="12 13">DSM 27648</strain>
    </source>
</reference>
<dbReference type="PROSITE" id="PS50011">
    <property type="entry name" value="PROTEIN_KINASE_DOM"/>
    <property type="match status" value="1"/>
</dbReference>
<evidence type="ECO:0000256" key="5">
    <source>
        <dbReference type="ARBA" id="ARBA00022741"/>
    </source>
</evidence>
<dbReference type="PANTHER" id="PTHR43289:SF6">
    <property type="entry name" value="SERINE_THREONINE-PROTEIN KINASE NEKL-3"/>
    <property type="match status" value="1"/>
</dbReference>
<keyword evidence="5" id="KW-0547">Nucleotide-binding</keyword>
<dbReference type="GO" id="GO:0004674">
    <property type="term" value="F:protein serine/threonine kinase activity"/>
    <property type="evidence" value="ECO:0007669"/>
    <property type="project" value="UniProtKB-KW"/>
</dbReference>
<dbReference type="PANTHER" id="PTHR43289">
    <property type="entry name" value="MITOGEN-ACTIVATED PROTEIN KINASE KINASE KINASE 20-RELATED"/>
    <property type="match status" value="1"/>
</dbReference>
<dbReference type="CDD" id="cd14014">
    <property type="entry name" value="STKc_PknB_like"/>
    <property type="match status" value="1"/>
</dbReference>
<keyword evidence="7" id="KW-0067">ATP-binding</keyword>
<evidence type="ECO:0000259" key="11">
    <source>
        <dbReference type="PROSITE" id="PS50011"/>
    </source>
</evidence>
<evidence type="ECO:0000313" key="13">
    <source>
        <dbReference type="Proteomes" id="UP000064967"/>
    </source>
</evidence>
<evidence type="ECO:0000256" key="8">
    <source>
        <dbReference type="ARBA" id="ARBA00023212"/>
    </source>
</evidence>
<accession>A0A0K1Q6N6</accession>
<proteinExistence type="inferred from homology"/>
<dbReference type="InterPro" id="IPR000719">
    <property type="entry name" value="Prot_kinase_dom"/>
</dbReference>
<dbReference type="SUPFAM" id="SSF56112">
    <property type="entry name" value="Protein kinase-like (PK-like)"/>
    <property type="match status" value="1"/>
</dbReference>
<keyword evidence="10" id="KW-1133">Transmembrane helix</keyword>
<dbReference type="RefSeq" id="WP_146652434.1">
    <property type="nucleotide sequence ID" value="NZ_CP012333.1"/>
</dbReference>
<feature type="region of interest" description="Disordered" evidence="9">
    <location>
        <begin position="457"/>
        <end position="556"/>
    </location>
</feature>
<dbReference type="GO" id="GO:0005524">
    <property type="term" value="F:ATP binding"/>
    <property type="evidence" value="ECO:0007669"/>
    <property type="project" value="UniProtKB-KW"/>
</dbReference>
<evidence type="ECO:0000256" key="10">
    <source>
        <dbReference type="SAM" id="Phobius"/>
    </source>
</evidence>
<evidence type="ECO:0000256" key="9">
    <source>
        <dbReference type="SAM" id="MobiDB-lite"/>
    </source>
</evidence>
<dbReference type="PROSITE" id="PS00109">
    <property type="entry name" value="PROTEIN_KINASE_TYR"/>
    <property type="match status" value="1"/>
</dbReference>
<keyword evidence="10" id="KW-0472">Membrane</keyword>
<dbReference type="OrthoDB" id="9801841at2"/>
<keyword evidence="12" id="KW-0723">Serine/threonine-protein kinase</keyword>
<keyword evidence="6 12" id="KW-0418">Kinase</keyword>
<keyword evidence="8" id="KW-0206">Cytoskeleton</keyword>
<dbReference type="KEGG" id="llu:AKJ09_07970"/>
<evidence type="ECO:0000256" key="2">
    <source>
        <dbReference type="ARBA" id="ARBA00004647"/>
    </source>
</evidence>
<evidence type="ECO:0000313" key="12">
    <source>
        <dbReference type="EMBL" id="AKV01307.1"/>
    </source>
</evidence>
<keyword evidence="4" id="KW-0808">Transferase</keyword>
<comment type="subcellular location">
    <subcellularLocation>
        <location evidence="1">Cytoplasm</location>
        <location evidence="1">Cytoskeleton</location>
        <location evidence="1">Microtubule organizing center</location>
        <location evidence="1">Centrosome</location>
    </subcellularLocation>
    <subcellularLocation>
        <location evidence="2">Cytoplasm</location>
        <location evidence="2">Cytoskeleton</location>
        <location evidence="2">Spindle pole</location>
    </subcellularLocation>
</comment>
<feature type="compositionally biased region" description="Pro residues" evidence="9">
    <location>
        <begin position="472"/>
        <end position="482"/>
    </location>
</feature>
<organism evidence="12 13">
    <name type="scientific">Labilithrix luteola</name>
    <dbReference type="NCBI Taxonomy" id="1391654"/>
    <lineage>
        <taxon>Bacteria</taxon>
        <taxon>Pseudomonadati</taxon>
        <taxon>Myxococcota</taxon>
        <taxon>Polyangia</taxon>
        <taxon>Polyangiales</taxon>
        <taxon>Labilitrichaceae</taxon>
        <taxon>Labilithrix</taxon>
    </lineage>
</organism>